<dbReference type="EMBL" id="JAUEPU010000057">
    <property type="protein sequence ID" value="KAK0484214.1"/>
    <property type="molecule type" value="Genomic_DNA"/>
</dbReference>
<evidence type="ECO:0000313" key="2">
    <source>
        <dbReference type="EMBL" id="KAK0484214.1"/>
    </source>
</evidence>
<keyword evidence="3" id="KW-1185">Reference proteome</keyword>
<comment type="caution">
    <text evidence="2">The sequence shown here is derived from an EMBL/GenBank/DDBJ whole genome shotgun (WGS) entry which is preliminary data.</text>
</comment>
<organism evidence="2 3">
    <name type="scientific">Armillaria luteobubalina</name>
    <dbReference type="NCBI Taxonomy" id="153913"/>
    <lineage>
        <taxon>Eukaryota</taxon>
        <taxon>Fungi</taxon>
        <taxon>Dikarya</taxon>
        <taxon>Basidiomycota</taxon>
        <taxon>Agaricomycotina</taxon>
        <taxon>Agaricomycetes</taxon>
        <taxon>Agaricomycetidae</taxon>
        <taxon>Agaricales</taxon>
        <taxon>Marasmiineae</taxon>
        <taxon>Physalacriaceae</taxon>
        <taxon>Armillaria</taxon>
    </lineage>
</organism>
<gene>
    <name evidence="2" type="ORF">EDD18DRAFT_1112017</name>
</gene>
<feature type="region of interest" description="Disordered" evidence="1">
    <location>
        <begin position="167"/>
        <end position="204"/>
    </location>
</feature>
<protein>
    <submittedName>
        <fullName evidence="2">Uncharacterized protein</fullName>
    </submittedName>
</protein>
<proteinExistence type="predicted"/>
<reference evidence="2" key="1">
    <citation type="submission" date="2023-06" db="EMBL/GenBank/DDBJ databases">
        <authorList>
            <consortium name="Lawrence Berkeley National Laboratory"/>
            <person name="Ahrendt S."/>
            <person name="Sahu N."/>
            <person name="Indic B."/>
            <person name="Wong-Bajracharya J."/>
            <person name="Merenyi Z."/>
            <person name="Ke H.-M."/>
            <person name="Monk M."/>
            <person name="Kocsube S."/>
            <person name="Drula E."/>
            <person name="Lipzen A."/>
            <person name="Balint B."/>
            <person name="Henrissat B."/>
            <person name="Andreopoulos B."/>
            <person name="Martin F.M."/>
            <person name="Harder C.B."/>
            <person name="Rigling D."/>
            <person name="Ford K.L."/>
            <person name="Foster G.D."/>
            <person name="Pangilinan J."/>
            <person name="Papanicolaou A."/>
            <person name="Barry K."/>
            <person name="LaButti K."/>
            <person name="Viragh M."/>
            <person name="Koriabine M."/>
            <person name="Yan M."/>
            <person name="Riley R."/>
            <person name="Champramary S."/>
            <person name="Plett K.L."/>
            <person name="Tsai I.J."/>
            <person name="Slot J."/>
            <person name="Sipos G."/>
            <person name="Plett J."/>
            <person name="Nagy L.G."/>
            <person name="Grigoriev I.V."/>
        </authorList>
    </citation>
    <scope>NUCLEOTIDE SEQUENCE</scope>
    <source>
        <strain evidence="2">HWK02</strain>
    </source>
</reference>
<dbReference type="AlphaFoldDB" id="A0AA39UIL5"/>
<feature type="compositionally biased region" description="Basic and acidic residues" evidence="1">
    <location>
        <begin position="167"/>
        <end position="194"/>
    </location>
</feature>
<evidence type="ECO:0000256" key="1">
    <source>
        <dbReference type="SAM" id="MobiDB-lite"/>
    </source>
</evidence>
<dbReference type="Proteomes" id="UP001175228">
    <property type="component" value="Unassembled WGS sequence"/>
</dbReference>
<sequence>MVPRYFQLPHHEDNHYLQAIQPIGDATAHSMVDFCDLRLDDAIGEGYICSSLSSHHSVGAAVLSQVSKGDKGQACMRSLTELQGSKRRSWTRKSHQNLDCLKSSGPQEDQGGYSRYGYILIGSIDDAEYVLSLIIVNASSMVDDEGVRAVWMRLPRPKDWVGRTCGEERDIRGAPREPSHSDRNTGNEWHDRTGVPRVTAKALA</sequence>
<name>A0AA39UIL5_9AGAR</name>
<accession>A0AA39UIL5</accession>
<evidence type="ECO:0000313" key="3">
    <source>
        <dbReference type="Proteomes" id="UP001175228"/>
    </source>
</evidence>